<feature type="transmembrane region" description="Helical" evidence="1">
    <location>
        <begin position="129"/>
        <end position="149"/>
    </location>
</feature>
<dbReference type="Proteomes" id="UP001595823">
    <property type="component" value="Unassembled WGS sequence"/>
</dbReference>
<feature type="transmembrane region" description="Helical" evidence="1">
    <location>
        <begin position="21"/>
        <end position="43"/>
    </location>
</feature>
<dbReference type="EMBL" id="JBHSDK010000021">
    <property type="protein sequence ID" value="MFC4336451.1"/>
    <property type="molecule type" value="Genomic_DNA"/>
</dbReference>
<evidence type="ECO:0000313" key="3">
    <source>
        <dbReference type="Proteomes" id="UP001595823"/>
    </source>
</evidence>
<accession>A0ABV8U051</accession>
<organism evidence="2 3">
    <name type="scientific">Salininema proteolyticum</name>
    <dbReference type="NCBI Taxonomy" id="1607685"/>
    <lineage>
        <taxon>Bacteria</taxon>
        <taxon>Bacillati</taxon>
        <taxon>Actinomycetota</taxon>
        <taxon>Actinomycetes</taxon>
        <taxon>Glycomycetales</taxon>
        <taxon>Glycomycetaceae</taxon>
        <taxon>Salininema</taxon>
    </lineage>
</organism>
<reference evidence="3" key="1">
    <citation type="journal article" date="2019" name="Int. J. Syst. Evol. Microbiol.">
        <title>The Global Catalogue of Microorganisms (GCM) 10K type strain sequencing project: providing services to taxonomists for standard genome sequencing and annotation.</title>
        <authorList>
            <consortium name="The Broad Institute Genomics Platform"/>
            <consortium name="The Broad Institute Genome Sequencing Center for Infectious Disease"/>
            <person name="Wu L."/>
            <person name="Ma J."/>
        </authorList>
    </citation>
    <scope>NUCLEOTIDE SEQUENCE [LARGE SCALE GENOMIC DNA]</scope>
    <source>
        <strain evidence="3">IBRC-M 10908</strain>
    </source>
</reference>
<sequence length="336" mass="35756">MNDTLNPPPEARARSIRSWHLPLLVNACLMTGLAVFSAVAVFIDDRTLLGESVWVKPLKFGVAFAAYAATLAWLYGRLTKWRRTAWWTGSVFAVVGVVEVGVIAFAAALGTYSHFNQSDDPANRFVQETFQYGVPGIFMTGMLLAILVLTQRMGDKAQTNALRWGLGLSVLGMASAYLIVSVSAEFDERTVLDAGGNEVPLSGSHGVGDPDGGGMFLTGWSTTGGDMRVAHFVGLHGIQVMILAAVAIAYLSRKTRLFRVESVRNGIVHSLALGYLGVFATLVWQAMEGEAFVDPSAGTIAALTVSGAVAVLGSLIAVARGQAVLKKEEPLPELIS</sequence>
<keyword evidence="1" id="KW-0472">Membrane</keyword>
<evidence type="ECO:0000313" key="2">
    <source>
        <dbReference type="EMBL" id="MFC4336451.1"/>
    </source>
</evidence>
<feature type="transmembrane region" description="Helical" evidence="1">
    <location>
        <begin position="229"/>
        <end position="251"/>
    </location>
</feature>
<comment type="caution">
    <text evidence="2">The sequence shown here is derived from an EMBL/GenBank/DDBJ whole genome shotgun (WGS) entry which is preliminary data.</text>
</comment>
<gene>
    <name evidence="2" type="ORF">ACFPET_14705</name>
</gene>
<feature type="transmembrane region" description="Helical" evidence="1">
    <location>
        <begin position="299"/>
        <end position="319"/>
    </location>
</feature>
<protein>
    <submittedName>
        <fullName evidence="2">Uncharacterized protein</fullName>
    </submittedName>
</protein>
<evidence type="ECO:0000256" key="1">
    <source>
        <dbReference type="SAM" id="Phobius"/>
    </source>
</evidence>
<proteinExistence type="predicted"/>
<dbReference type="RefSeq" id="WP_380622406.1">
    <property type="nucleotide sequence ID" value="NZ_JBHSDK010000021.1"/>
</dbReference>
<name>A0ABV8U051_9ACTN</name>
<feature type="transmembrane region" description="Helical" evidence="1">
    <location>
        <begin position="161"/>
        <end position="180"/>
    </location>
</feature>
<keyword evidence="3" id="KW-1185">Reference proteome</keyword>
<feature type="transmembrane region" description="Helical" evidence="1">
    <location>
        <begin position="263"/>
        <end position="287"/>
    </location>
</feature>
<keyword evidence="1" id="KW-1133">Transmembrane helix</keyword>
<keyword evidence="1" id="KW-0812">Transmembrane</keyword>
<feature type="transmembrane region" description="Helical" evidence="1">
    <location>
        <begin position="87"/>
        <end position="109"/>
    </location>
</feature>
<feature type="transmembrane region" description="Helical" evidence="1">
    <location>
        <begin position="58"/>
        <end position="75"/>
    </location>
</feature>